<comment type="caution">
    <text evidence="9">The sequence shown here is derived from an EMBL/GenBank/DDBJ whole genome shotgun (WGS) entry which is preliminary data.</text>
</comment>
<dbReference type="GO" id="GO:0051301">
    <property type="term" value="P:cell division"/>
    <property type="evidence" value="ECO:0007669"/>
    <property type="project" value="UniProtKB-KW"/>
</dbReference>
<evidence type="ECO:0000256" key="5">
    <source>
        <dbReference type="ARBA" id="ARBA00022618"/>
    </source>
</evidence>
<organism evidence="9 10">
    <name type="scientific">Kribbella kalugense</name>
    <dbReference type="NCBI Taxonomy" id="2512221"/>
    <lineage>
        <taxon>Bacteria</taxon>
        <taxon>Bacillati</taxon>
        <taxon>Actinomycetota</taxon>
        <taxon>Actinomycetes</taxon>
        <taxon>Propionibacteriales</taxon>
        <taxon>Kribbellaceae</taxon>
        <taxon>Kribbella</taxon>
    </lineage>
</organism>
<evidence type="ECO:0000313" key="10">
    <source>
        <dbReference type="Proteomes" id="UP000295447"/>
    </source>
</evidence>
<dbReference type="RefSeq" id="WP_134124411.1">
    <property type="nucleotide sequence ID" value="NZ_SODF01000004.1"/>
</dbReference>
<evidence type="ECO:0000256" key="4">
    <source>
        <dbReference type="ARBA" id="ARBA00022490"/>
    </source>
</evidence>
<keyword evidence="10" id="KW-1185">Reference proteome</keyword>
<evidence type="ECO:0000256" key="1">
    <source>
        <dbReference type="ARBA" id="ARBA00004496"/>
    </source>
</evidence>
<dbReference type="OrthoDB" id="5198800at2"/>
<keyword evidence="6" id="KW-0175">Coiled coil</keyword>
<comment type="subcellular location">
    <subcellularLocation>
        <location evidence="1">Cytoplasm</location>
    </subcellularLocation>
</comment>
<proteinExistence type="inferred from homology"/>
<keyword evidence="4" id="KW-0963">Cytoplasm</keyword>
<evidence type="ECO:0000313" key="9">
    <source>
        <dbReference type="EMBL" id="TDW14467.1"/>
    </source>
</evidence>
<dbReference type="AlphaFoldDB" id="A0A4R7ZAH9"/>
<gene>
    <name evidence="9" type="ORF">EV650_8058</name>
</gene>
<accession>A0A4R7ZAH9</accession>
<dbReference type="GO" id="GO:0005737">
    <property type="term" value="C:cytoplasm"/>
    <property type="evidence" value="ECO:0007669"/>
    <property type="project" value="UniProtKB-SubCell"/>
</dbReference>
<dbReference type="EMBL" id="SODF01000004">
    <property type="protein sequence ID" value="TDW14467.1"/>
    <property type="molecule type" value="Genomic_DNA"/>
</dbReference>
<dbReference type="Gene3D" id="6.10.250.660">
    <property type="match status" value="1"/>
</dbReference>
<evidence type="ECO:0000256" key="7">
    <source>
        <dbReference type="ARBA" id="ARBA00023306"/>
    </source>
</evidence>
<name>A0A4R7ZAH9_9ACTN</name>
<dbReference type="NCBIfam" id="TIGR03544">
    <property type="entry name" value="DivI1A_domain"/>
    <property type="match status" value="3"/>
</dbReference>
<evidence type="ECO:0000256" key="2">
    <source>
        <dbReference type="ARBA" id="ARBA00009008"/>
    </source>
</evidence>
<protein>
    <recommendedName>
        <fullName evidence="3">Cell wall synthesis protein Wag31</fullName>
    </recommendedName>
    <alternativeName>
        <fullName evidence="8">Antigen 84</fullName>
    </alternativeName>
</protein>
<evidence type="ECO:0000256" key="6">
    <source>
        <dbReference type="ARBA" id="ARBA00023054"/>
    </source>
</evidence>
<evidence type="ECO:0000256" key="8">
    <source>
        <dbReference type="ARBA" id="ARBA00031737"/>
    </source>
</evidence>
<dbReference type="InterPro" id="IPR019933">
    <property type="entry name" value="DivIVA_domain"/>
</dbReference>
<keyword evidence="5" id="KW-0132">Cell division</keyword>
<dbReference type="PANTHER" id="PTHR35794:SF2">
    <property type="entry name" value="CELL DIVISION PROTEIN DIVIVA"/>
    <property type="match status" value="1"/>
</dbReference>
<reference evidence="9 10" key="1">
    <citation type="submission" date="2019-03" db="EMBL/GenBank/DDBJ databases">
        <title>Genomic Encyclopedia of Type Strains, Phase III (KMG-III): the genomes of soil and plant-associated and newly described type strains.</title>
        <authorList>
            <person name="Whitman W."/>
        </authorList>
    </citation>
    <scope>NUCLEOTIDE SEQUENCE [LARGE SCALE GENOMIC DNA]</scope>
    <source>
        <strain evidence="9 10">VKM Ac-2570</strain>
    </source>
</reference>
<dbReference type="Proteomes" id="UP000295447">
    <property type="component" value="Unassembled WGS sequence"/>
</dbReference>
<keyword evidence="7" id="KW-0131">Cell cycle</keyword>
<dbReference type="PANTHER" id="PTHR35794">
    <property type="entry name" value="CELL DIVISION PROTEIN DIVIVA"/>
    <property type="match status" value="1"/>
</dbReference>
<dbReference type="InterPro" id="IPR007793">
    <property type="entry name" value="DivIVA_fam"/>
</dbReference>
<sequence>MLKPEFSVRRTGQRYDRGQVDTLVERVIATAERRSTGPAVTVGELRSAEFRTPLFGPGYPVREVDDFLAQAEDWLPDRPVSRSTPGSVERTAPMFTPVRLREGYATEEVDEFLDRLMATVNGQPVEHPVTIREIRRVQFTPVRLTEGYDVSEVDAFLDLAEQWLAG</sequence>
<evidence type="ECO:0000256" key="3">
    <source>
        <dbReference type="ARBA" id="ARBA00018787"/>
    </source>
</evidence>
<comment type="similarity">
    <text evidence="2">Belongs to the DivIVA family.</text>
</comment>